<feature type="region of interest" description="Disordered" evidence="1">
    <location>
        <begin position="1"/>
        <end position="52"/>
    </location>
</feature>
<dbReference type="AlphaFoldDB" id="K0S7F0"/>
<sequence length="76" mass="8160">MEGNVNGGERMSAASALASGPVQSDFRAGIPSAPNASVAGSRRINPKSDPVCEESFRRVKQFEAEYGEDWEDTVIE</sequence>
<name>K0S7F0_THAOC</name>
<proteinExistence type="predicted"/>
<gene>
    <name evidence="2" type="ORF">THAOC_17339</name>
</gene>
<comment type="caution">
    <text evidence="2">The sequence shown here is derived from an EMBL/GenBank/DDBJ whole genome shotgun (WGS) entry which is preliminary data.</text>
</comment>
<evidence type="ECO:0000313" key="2">
    <source>
        <dbReference type="EMBL" id="EJK62063.1"/>
    </source>
</evidence>
<dbReference type="Proteomes" id="UP000266841">
    <property type="component" value="Unassembled WGS sequence"/>
</dbReference>
<dbReference type="EMBL" id="AGNL01019148">
    <property type="protein sequence ID" value="EJK62063.1"/>
    <property type="molecule type" value="Genomic_DNA"/>
</dbReference>
<evidence type="ECO:0000313" key="3">
    <source>
        <dbReference type="Proteomes" id="UP000266841"/>
    </source>
</evidence>
<protein>
    <submittedName>
        <fullName evidence="2">Uncharacterized protein</fullName>
    </submittedName>
</protein>
<accession>K0S7F0</accession>
<reference evidence="2 3" key="1">
    <citation type="journal article" date="2012" name="Genome Biol.">
        <title>Genome and low-iron response of an oceanic diatom adapted to chronic iron limitation.</title>
        <authorList>
            <person name="Lommer M."/>
            <person name="Specht M."/>
            <person name="Roy A.S."/>
            <person name="Kraemer L."/>
            <person name="Andreson R."/>
            <person name="Gutowska M.A."/>
            <person name="Wolf J."/>
            <person name="Bergner S.V."/>
            <person name="Schilhabel M.B."/>
            <person name="Klostermeier U.C."/>
            <person name="Beiko R.G."/>
            <person name="Rosenstiel P."/>
            <person name="Hippler M."/>
            <person name="Laroche J."/>
        </authorList>
    </citation>
    <scope>NUCLEOTIDE SEQUENCE [LARGE SCALE GENOMIC DNA]</scope>
    <source>
        <strain evidence="2 3">CCMP1005</strain>
    </source>
</reference>
<organism evidence="2 3">
    <name type="scientific">Thalassiosira oceanica</name>
    <name type="common">Marine diatom</name>
    <dbReference type="NCBI Taxonomy" id="159749"/>
    <lineage>
        <taxon>Eukaryota</taxon>
        <taxon>Sar</taxon>
        <taxon>Stramenopiles</taxon>
        <taxon>Ochrophyta</taxon>
        <taxon>Bacillariophyta</taxon>
        <taxon>Coscinodiscophyceae</taxon>
        <taxon>Thalassiosirophycidae</taxon>
        <taxon>Thalassiosirales</taxon>
        <taxon>Thalassiosiraceae</taxon>
        <taxon>Thalassiosira</taxon>
    </lineage>
</organism>
<evidence type="ECO:0000256" key="1">
    <source>
        <dbReference type="SAM" id="MobiDB-lite"/>
    </source>
</evidence>
<keyword evidence="3" id="KW-1185">Reference proteome</keyword>